<dbReference type="AlphaFoldDB" id="A0A939JVF7"/>
<dbReference type="Proteomes" id="UP000664795">
    <property type="component" value="Unassembled WGS sequence"/>
</dbReference>
<name>A0A939JVF7_9BACT</name>
<protein>
    <submittedName>
        <fullName evidence="1">Uncharacterized protein</fullName>
    </submittedName>
</protein>
<gene>
    <name evidence="1" type="ORF">J2I48_07365</name>
</gene>
<dbReference type="RefSeq" id="WP_207334753.1">
    <property type="nucleotide sequence ID" value="NZ_JAFMYU010000004.1"/>
</dbReference>
<keyword evidence="2" id="KW-1185">Reference proteome</keyword>
<sequence length="278" mass="31027">MTSPFPTTPLTGTPIWLHHLDLATYARLAQGQDMTFFCQNLTNYHEARGERIIHLWDDVTRQKPAVVASRLQALQGQSVRVPGRLMQARRIDKAVAVAFLETNHLQAALPGKVRYGLFLPERYYRVLPPAGLPPAGLPDHYRADLPPTEVLLAVATFAQPRQMTRQQPPTRSAELLRLANRLGCTVVGGVDKLLKAYLTNHPADNLMTYADRDWSDGGSYRKLGFEAVGDTPPQEFWIHPDEGIRYPPATLPPGVTEANARILGYVPIYNAGSRKFVR</sequence>
<evidence type="ECO:0000313" key="2">
    <source>
        <dbReference type="Proteomes" id="UP000664795"/>
    </source>
</evidence>
<reference evidence="1 2" key="1">
    <citation type="submission" date="2021-03" db="EMBL/GenBank/DDBJ databases">
        <title>Fibrella sp. HMF5036 genome sequencing and assembly.</title>
        <authorList>
            <person name="Kang H."/>
            <person name="Kim H."/>
            <person name="Bae S."/>
            <person name="Joh K."/>
        </authorList>
    </citation>
    <scope>NUCLEOTIDE SEQUENCE [LARGE SCALE GENOMIC DNA]</scope>
    <source>
        <strain evidence="1 2">HMF5036</strain>
    </source>
</reference>
<dbReference type="EMBL" id="JAFMYU010000004">
    <property type="protein sequence ID" value="MBO0930802.1"/>
    <property type="molecule type" value="Genomic_DNA"/>
</dbReference>
<accession>A0A939JVF7</accession>
<proteinExistence type="predicted"/>
<comment type="caution">
    <text evidence="1">The sequence shown here is derived from an EMBL/GenBank/DDBJ whole genome shotgun (WGS) entry which is preliminary data.</text>
</comment>
<evidence type="ECO:0000313" key="1">
    <source>
        <dbReference type="EMBL" id="MBO0930802.1"/>
    </source>
</evidence>
<organism evidence="1 2">
    <name type="scientific">Fibrella aquatilis</name>
    <dbReference type="NCBI Taxonomy" id="2817059"/>
    <lineage>
        <taxon>Bacteria</taxon>
        <taxon>Pseudomonadati</taxon>
        <taxon>Bacteroidota</taxon>
        <taxon>Cytophagia</taxon>
        <taxon>Cytophagales</taxon>
        <taxon>Spirosomataceae</taxon>
        <taxon>Fibrella</taxon>
    </lineage>
</organism>